<reference evidence="7" key="1">
    <citation type="journal article" date="2014" name="Int. J. Syst. Evol. Microbiol.">
        <title>Complete genome sequence of Corynebacterium casei LMG S-19264T (=DSM 44701T), isolated from a smear-ripened cheese.</title>
        <authorList>
            <consortium name="US DOE Joint Genome Institute (JGI-PGF)"/>
            <person name="Walter F."/>
            <person name="Albersmeier A."/>
            <person name="Kalinowski J."/>
            <person name="Ruckert C."/>
        </authorList>
    </citation>
    <scope>NUCLEOTIDE SEQUENCE</scope>
    <source>
        <strain evidence="7">CGMCC 1.15371</strain>
    </source>
</reference>
<protein>
    <recommendedName>
        <fullName evidence="6">HTH merR-type domain-containing protein</fullName>
    </recommendedName>
</protein>
<comment type="caution">
    <text evidence="7">The sequence shown here is derived from an EMBL/GenBank/DDBJ whole genome shotgun (WGS) entry which is preliminary data.</text>
</comment>
<accession>A0A8J2VIV9</accession>
<keyword evidence="5" id="KW-0175">Coiled coil</keyword>
<dbReference type="InterPro" id="IPR009061">
    <property type="entry name" value="DNA-bd_dom_put_sf"/>
</dbReference>
<keyword evidence="4" id="KW-0804">Transcription</keyword>
<evidence type="ECO:0000256" key="2">
    <source>
        <dbReference type="ARBA" id="ARBA00023015"/>
    </source>
</evidence>
<reference evidence="7" key="2">
    <citation type="submission" date="2020-09" db="EMBL/GenBank/DDBJ databases">
        <authorList>
            <person name="Sun Q."/>
            <person name="Zhou Y."/>
        </authorList>
    </citation>
    <scope>NUCLEOTIDE SEQUENCE</scope>
    <source>
        <strain evidence="7">CGMCC 1.15371</strain>
    </source>
</reference>
<keyword evidence="8" id="KW-1185">Reference proteome</keyword>
<dbReference type="GO" id="GO:0003700">
    <property type="term" value="F:DNA-binding transcription factor activity"/>
    <property type="evidence" value="ECO:0007669"/>
    <property type="project" value="InterPro"/>
</dbReference>
<dbReference type="InterPro" id="IPR047057">
    <property type="entry name" value="MerR_fam"/>
</dbReference>
<evidence type="ECO:0000256" key="1">
    <source>
        <dbReference type="ARBA" id="ARBA00022491"/>
    </source>
</evidence>
<feature type="coiled-coil region" evidence="5">
    <location>
        <begin position="80"/>
        <end position="107"/>
    </location>
</feature>
<feature type="domain" description="HTH merR-type" evidence="6">
    <location>
        <begin position="4"/>
        <end position="73"/>
    </location>
</feature>
<evidence type="ECO:0000313" key="7">
    <source>
        <dbReference type="EMBL" id="GGE28094.1"/>
    </source>
</evidence>
<evidence type="ECO:0000256" key="4">
    <source>
        <dbReference type="ARBA" id="ARBA00023163"/>
    </source>
</evidence>
<evidence type="ECO:0000256" key="3">
    <source>
        <dbReference type="ARBA" id="ARBA00023125"/>
    </source>
</evidence>
<evidence type="ECO:0000313" key="8">
    <source>
        <dbReference type="Proteomes" id="UP000628775"/>
    </source>
</evidence>
<name>A0A8J2VIV9_9BACL</name>
<dbReference type="InterPro" id="IPR000551">
    <property type="entry name" value="MerR-type_HTH_dom"/>
</dbReference>
<dbReference type="AlphaFoldDB" id="A0A8J2VIV9"/>
<dbReference type="Proteomes" id="UP000628775">
    <property type="component" value="Unassembled WGS sequence"/>
</dbReference>
<dbReference type="PROSITE" id="PS50937">
    <property type="entry name" value="HTH_MERR_2"/>
    <property type="match status" value="1"/>
</dbReference>
<dbReference type="SUPFAM" id="SSF46955">
    <property type="entry name" value="Putative DNA-binding domain"/>
    <property type="match status" value="1"/>
</dbReference>
<dbReference type="RefSeq" id="WP_188688172.1">
    <property type="nucleotide sequence ID" value="NZ_BMIR01000001.1"/>
</dbReference>
<dbReference type="GO" id="GO:0003677">
    <property type="term" value="F:DNA binding"/>
    <property type="evidence" value="ECO:0007669"/>
    <property type="project" value="UniProtKB-KW"/>
</dbReference>
<proteinExistence type="predicted"/>
<dbReference type="PANTHER" id="PTHR30204">
    <property type="entry name" value="REDOX-CYCLING DRUG-SENSING TRANSCRIPTIONAL ACTIVATOR SOXR"/>
    <property type="match status" value="1"/>
</dbReference>
<dbReference type="Pfam" id="PF13411">
    <property type="entry name" value="MerR_1"/>
    <property type="match status" value="1"/>
</dbReference>
<sequence length="296" mass="33837">MENKMTINTFAELCNTTKATLRWYRSKGLLQPAEIGTNGYSYYTIEQIVDFNLIQSLKGIGYSLEQIKKYMNTEDVDESYMSLDQQVAKISQQIDELQQRKDFLTTLISNQNSLFIQWGEKPQDGDYHIRYCKEESYIIMPAPTTSSIDYLDSLKSFQQLCQQLGLGNNIPIIAFFSKESLIKKDFRDGYNIGTRVYNPETTSDILTTLKPNSDLNIKIITRKPGKYFTYLTTLLLEKSDVKYKGNPMIAAQKSGLEKAIQNGANLEMGMMETVIFSTRQSSGKTKLYLEISLFCS</sequence>
<dbReference type="EMBL" id="BMIR01000001">
    <property type="protein sequence ID" value="GGE28094.1"/>
    <property type="molecule type" value="Genomic_DNA"/>
</dbReference>
<evidence type="ECO:0000256" key="5">
    <source>
        <dbReference type="SAM" id="Coils"/>
    </source>
</evidence>
<dbReference type="SMART" id="SM00422">
    <property type="entry name" value="HTH_MERR"/>
    <property type="match status" value="1"/>
</dbReference>
<dbReference type="PANTHER" id="PTHR30204:SF69">
    <property type="entry name" value="MERR-FAMILY TRANSCRIPTIONAL REGULATOR"/>
    <property type="match status" value="1"/>
</dbReference>
<dbReference type="Gene3D" id="1.10.1660.10">
    <property type="match status" value="1"/>
</dbReference>
<evidence type="ECO:0000259" key="6">
    <source>
        <dbReference type="PROSITE" id="PS50937"/>
    </source>
</evidence>
<keyword evidence="2" id="KW-0805">Transcription regulation</keyword>
<gene>
    <name evidence="7" type="ORF">GCM10011391_03260</name>
</gene>
<organism evidence="7 8">
    <name type="scientific">Pullulanibacillus camelliae</name>
    <dbReference type="NCBI Taxonomy" id="1707096"/>
    <lineage>
        <taxon>Bacteria</taxon>
        <taxon>Bacillati</taxon>
        <taxon>Bacillota</taxon>
        <taxon>Bacilli</taxon>
        <taxon>Bacillales</taxon>
        <taxon>Sporolactobacillaceae</taxon>
        <taxon>Pullulanibacillus</taxon>
    </lineage>
</organism>
<keyword evidence="3" id="KW-0238">DNA-binding</keyword>
<keyword evidence="1" id="KW-0678">Repressor</keyword>